<gene>
    <name evidence="2" type="ORF">DQG23_40915</name>
</gene>
<dbReference type="GO" id="GO:0016020">
    <property type="term" value="C:membrane"/>
    <property type="evidence" value="ECO:0007669"/>
    <property type="project" value="InterPro"/>
</dbReference>
<keyword evidence="1" id="KW-1133">Transmembrane helix</keyword>
<dbReference type="OrthoDB" id="2447941at2"/>
<protein>
    <submittedName>
        <fullName evidence="2">ABC transporter</fullName>
    </submittedName>
</protein>
<evidence type="ECO:0000313" key="3">
    <source>
        <dbReference type="Proteomes" id="UP000250369"/>
    </source>
</evidence>
<feature type="transmembrane region" description="Helical" evidence="1">
    <location>
        <begin position="397"/>
        <end position="419"/>
    </location>
</feature>
<dbReference type="EMBL" id="QMFB01000058">
    <property type="protein sequence ID" value="RAV08493.1"/>
    <property type="molecule type" value="Genomic_DNA"/>
</dbReference>
<organism evidence="2 3">
    <name type="scientific">Paenibacillus contaminans</name>
    <dbReference type="NCBI Taxonomy" id="450362"/>
    <lineage>
        <taxon>Bacteria</taxon>
        <taxon>Bacillati</taxon>
        <taxon>Bacillota</taxon>
        <taxon>Bacilli</taxon>
        <taxon>Bacillales</taxon>
        <taxon>Paenibacillaceae</taxon>
        <taxon>Paenibacillus</taxon>
    </lineage>
</organism>
<feature type="transmembrane region" description="Helical" evidence="1">
    <location>
        <begin position="158"/>
        <end position="177"/>
    </location>
</feature>
<name>A0A329LP61_9BACL</name>
<keyword evidence="1" id="KW-0472">Membrane</keyword>
<accession>A0A329LP61</accession>
<dbReference type="Proteomes" id="UP000250369">
    <property type="component" value="Unassembled WGS sequence"/>
</dbReference>
<reference evidence="2 3" key="1">
    <citation type="journal article" date="2009" name="Int. J. Syst. Evol. Microbiol.">
        <title>Paenibacillus contaminans sp. nov., isolated from a contaminated laboratory plate.</title>
        <authorList>
            <person name="Chou J.H."/>
            <person name="Lee J.H."/>
            <person name="Lin M.C."/>
            <person name="Chang P.S."/>
            <person name="Arun A.B."/>
            <person name="Young C.C."/>
            <person name="Chen W.M."/>
        </authorList>
    </citation>
    <scope>NUCLEOTIDE SEQUENCE [LARGE SCALE GENOMIC DNA]</scope>
    <source>
        <strain evidence="2 3">CKOBP-6</strain>
    </source>
</reference>
<evidence type="ECO:0000256" key="1">
    <source>
        <dbReference type="SAM" id="Phobius"/>
    </source>
</evidence>
<comment type="caution">
    <text evidence="2">The sequence shown here is derived from an EMBL/GenBank/DDBJ whole genome shotgun (WGS) entry which is preliminary data.</text>
</comment>
<dbReference type="PIRSF" id="PIRSF037259">
    <property type="entry name" value="EcsB_ABC"/>
    <property type="match status" value="1"/>
</dbReference>
<feature type="transmembrane region" description="Helical" evidence="1">
    <location>
        <begin position="330"/>
        <end position="350"/>
    </location>
</feature>
<feature type="transmembrane region" description="Helical" evidence="1">
    <location>
        <begin position="189"/>
        <end position="207"/>
    </location>
</feature>
<feature type="transmembrane region" description="Helical" evidence="1">
    <location>
        <begin position="81"/>
        <end position="102"/>
    </location>
</feature>
<keyword evidence="3" id="KW-1185">Reference proteome</keyword>
<dbReference type="RefSeq" id="WP_113036814.1">
    <property type="nucleotide sequence ID" value="NZ_QMFB01000058.1"/>
</dbReference>
<dbReference type="AlphaFoldDB" id="A0A329LP61"/>
<feature type="transmembrane region" description="Helical" evidence="1">
    <location>
        <begin position="48"/>
        <end position="69"/>
    </location>
</feature>
<proteinExistence type="predicted"/>
<evidence type="ECO:0000313" key="2">
    <source>
        <dbReference type="EMBL" id="RAV08493.1"/>
    </source>
</evidence>
<feature type="transmembrane region" description="Helical" evidence="1">
    <location>
        <begin position="123"/>
        <end position="146"/>
    </location>
</feature>
<keyword evidence="1" id="KW-0812">Transmembrane</keyword>
<feature type="transmembrane region" description="Helical" evidence="1">
    <location>
        <begin position="213"/>
        <end position="232"/>
    </location>
</feature>
<feature type="transmembrane region" description="Helical" evidence="1">
    <location>
        <begin position="292"/>
        <end position="324"/>
    </location>
</feature>
<sequence length="430" mass="46947">MRPKTGHKDTIANGGQAAVAENDPQIRALWRKRCADFWKEMNIYLRDVVRSGFPGFVLLLAIVASIGYGQVLKGITSDFPQAWITVPIVTIALAAGRPRTFLKNADTMFLLPAESRSGGYFQAGFRYSLLIHAGLAMAAVIVVWPLYARVQGTDSVPLLWLAIMLLLYKWSNLLASWHESRLTVKSTRVGITAFRWILNFAAAFALFAHGMLWGAIAALVAVIVIGLLLAAAPKHRIAWSYLIELEKRQLARHYRFYSGFTDVPHLPSQAKSRAWLMKPITRLIPMAQRQTYLFLFTATFVRGELFGIVSRLTIVAAIIVAALPGTAAKAAAYGITLAVTGIQLSSLAEYHRHVFWLKLYPAGEAQRIPAAADIAGVALLAQAAVLAAVWACAPVAAWPAPALAVAGGAAWAAAFRLLLARRLRRKQQAG</sequence>
<dbReference type="InterPro" id="IPR010288">
    <property type="entry name" value="EcsB_ABC"/>
</dbReference>
<dbReference type="Pfam" id="PF05975">
    <property type="entry name" value="EcsB"/>
    <property type="match status" value="1"/>
</dbReference>
<feature type="transmembrane region" description="Helical" evidence="1">
    <location>
        <begin position="370"/>
        <end position="391"/>
    </location>
</feature>